<comment type="caution">
    <text evidence="3">The sequence shown here is derived from an EMBL/GenBank/DDBJ whole genome shotgun (WGS) entry which is preliminary data.</text>
</comment>
<keyword evidence="2" id="KW-1133">Transmembrane helix</keyword>
<organism evidence="3 4">
    <name type="scientific">Gordonia alkaliphila</name>
    <dbReference type="NCBI Taxonomy" id="1053547"/>
    <lineage>
        <taxon>Bacteria</taxon>
        <taxon>Bacillati</taxon>
        <taxon>Actinomycetota</taxon>
        <taxon>Actinomycetes</taxon>
        <taxon>Mycobacteriales</taxon>
        <taxon>Gordoniaceae</taxon>
        <taxon>Gordonia</taxon>
    </lineage>
</organism>
<feature type="region of interest" description="Disordered" evidence="1">
    <location>
        <begin position="59"/>
        <end position="123"/>
    </location>
</feature>
<proteinExistence type="predicted"/>
<accession>A0ABP8Z7R9</accession>
<keyword evidence="2" id="KW-0472">Membrane</keyword>
<feature type="transmembrane region" description="Helical" evidence="2">
    <location>
        <begin position="33"/>
        <end position="54"/>
    </location>
</feature>
<protein>
    <recommendedName>
        <fullName evidence="5">Serine/threonine protein kinase</fullName>
    </recommendedName>
</protein>
<evidence type="ECO:0000313" key="4">
    <source>
        <dbReference type="Proteomes" id="UP001500822"/>
    </source>
</evidence>
<feature type="compositionally biased region" description="Pro residues" evidence="1">
    <location>
        <begin position="9"/>
        <end position="27"/>
    </location>
</feature>
<evidence type="ECO:0000256" key="1">
    <source>
        <dbReference type="SAM" id="MobiDB-lite"/>
    </source>
</evidence>
<name>A0ABP8Z7R9_9ACTN</name>
<evidence type="ECO:0000313" key="3">
    <source>
        <dbReference type="EMBL" id="GAA4748750.1"/>
    </source>
</evidence>
<keyword evidence="4" id="KW-1185">Reference proteome</keyword>
<feature type="compositionally biased region" description="Low complexity" evidence="1">
    <location>
        <begin position="98"/>
        <end position="107"/>
    </location>
</feature>
<dbReference type="RefSeq" id="WP_345313277.1">
    <property type="nucleotide sequence ID" value="NZ_BAABIE010000007.1"/>
</dbReference>
<sequence length="215" mass="22573">MSYPEYPDPHYPQPQYPQPQYPQPQPPNRGPQIIAVIAAIVALAAVVAVIVLFVNSGGDDEAAAPESSGPVVTEYVQAPPSPGSDTDTGVKQPPAPSTTPSSSTAQQPIPPIDGATSHGFVGGPTCDDTADPLVFIGYTQRSEVIVCQVGRQTGRYYYKGKADGNSSHVDFPTRSGNTFTATNGSTSYIVSPQSLVITENGRVLATEPMLEAWVG</sequence>
<dbReference type="EMBL" id="BAABIE010000007">
    <property type="protein sequence ID" value="GAA4748750.1"/>
    <property type="molecule type" value="Genomic_DNA"/>
</dbReference>
<dbReference type="Proteomes" id="UP001500822">
    <property type="component" value="Unassembled WGS sequence"/>
</dbReference>
<evidence type="ECO:0008006" key="5">
    <source>
        <dbReference type="Google" id="ProtNLM"/>
    </source>
</evidence>
<gene>
    <name evidence="3" type="ORF">GCM10023217_18690</name>
</gene>
<keyword evidence="2" id="KW-0812">Transmembrane</keyword>
<feature type="region of interest" description="Disordered" evidence="1">
    <location>
        <begin position="1"/>
        <end position="27"/>
    </location>
</feature>
<evidence type="ECO:0000256" key="2">
    <source>
        <dbReference type="SAM" id="Phobius"/>
    </source>
</evidence>
<reference evidence="4" key="1">
    <citation type="journal article" date="2019" name="Int. J. Syst. Evol. Microbiol.">
        <title>The Global Catalogue of Microorganisms (GCM) 10K type strain sequencing project: providing services to taxonomists for standard genome sequencing and annotation.</title>
        <authorList>
            <consortium name="The Broad Institute Genomics Platform"/>
            <consortium name="The Broad Institute Genome Sequencing Center for Infectious Disease"/>
            <person name="Wu L."/>
            <person name="Ma J."/>
        </authorList>
    </citation>
    <scope>NUCLEOTIDE SEQUENCE [LARGE SCALE GENOMIC DNA]</scope>
    <source>
        <strain evidence="4">JCM 18077</strain>
    </source>
</reference>